<dbReference type="PANTHER" id="PTHR42885">
    <property type="entry name" value="HISTIDINOL-PHOSPHATE AMINOTRANSFERASE-RELATED"/>
    <property type="match status" value="1"/>
</dbReference>
<keyword evidence="6" id="KW-0663">Pyridoxal phosphate</keyword>
<evidence type="ECO:0000256" key="2">
    <source>
        <dbReference type="ARBA" id="ARBA00003444"/>
    </source>
</evidence>
<dbReference type="EMBL" id="CP022187">
    <property type="protein sequence ID" value="AWI75856.1"/>
    <property type="molecule type" value="Genomic_DNA"/>
</dbReference>
<dbReference type="InterPro" id="IPR015422">
    <property type="entry name" value="PyrdxlP-dep_Trfase_small"/>
</dbReference>
<evidence type="ECO:0000313" key="11">
    <source>
        <dbReference type="EMBL" id="AWI75856.1"/>
    </source>
</evidence>
<evidence type="ECO:0000256" key="4">
    <source>
        <dbReference type="ARBA" id="ARBA00012285"/>
    </source>
</evidence>
<dbReference type="KEGG" id="acom:CEW83_12050"/>
<gene>
    <name evidence="11" type="ORF">CEW83_12050</name>
</gene>
<dbReference type="PANTHER" id="PTHR42885:SF1">
    <property type="entry name" value="THREONINE-PHOSPHATE DECARBOXYLASE"/>
    <property type="match status" value="1"/>
</dbReference>
<organism evidence="11 12">
    <name type="scientific">Parazoarcus communis</name>
    <dbReference type="NCBI Taxonomy" id="41977"/>
    <lineage>
        <taxon>Bacteria</taxon>
        <taxon>Pseudomonadati</taxon>
        <taxon>Pseudomonadota</taxon>
        <taxon>Betaproteobacteria</taxon>
        <taxon>Rhodocyclales</taxon>
        <taxon>Zoogloeaceae</taxon>
        <taxon>Parazoarcus</taxon>
    </lineage>
</organism>
<dbReference type="Proteomes" id="UP000244930">
    <property type="component" value="Chromosome"/>
</dbReference>
<keyword evidence="12" id="KW-1185">Reference proteome</keyword>
<dbReference type="GO" id="GO:0009236">
    <property type="term" value="P:cobalamin biosynthetic process"/>
    <property type="evidence" value="ECO:0007669"/>
    <property type="project" value="UniProtKB-UniPathway"/>
</dbReference>
<dbReference type="GO" id="GO:0048472">
    <property type="term" value="F:threonine-phosphate decarboxylase activity"/>
    <property type="evidence" value="ECO:0007669"/>
    <property type="project" value="UniProtKB-EC"/>
</dbReference>
<dbReference type="RefSeq" id="WP_108949559.1">
    <property type="nucleotide sequence ID" value="NZ_CP022187.1"/>
</dbReference>
<evidence type="ECO:0000313" key="12">
    <source>
        <dbReference type="Proteomes" id="UP000244930"/>
    </source>
</evidence>
<keyword evidence="7" id="KW-0456">Lyase</keyword>
<comment type="pathway">
    <text evidence="3">Cofactor biosynthesis; adenosylcobalamin biosynthesis.</text>
</comment>
<dbReference type="AlphaFoldDB" id="A0A2U8GS91"/>
<evidence type="ECO:0000256" key="7">
    <source>
        <dbReference type="ARBA" id="ARBA00023239"/>
    </source>
</evidence>
<accession>A0A2U8GS91</accession>
<comment type="cofactor">
    <cofactor evidence="1">
        <name>pyridoxal 5'-phosphate</name>
        <dbReference type="ChEBI" id="CHEBI:597326"/>
    </cofactor>
</comment>
<dbReference type="Gene3D" id="3.40.640.10">
    <property type="entry name" value="Type I PLP-dependent aspartate aminotransferase-like (Major domain)"/>
    <property type="match status" value="1"/>
</dbReference>
<dbReference type="GO" id="GO:0030170">
    <property type="term" value="F:pyridoxal phosphate binding"/>
    <property type="evidence" value="ECO:0007669"/>
    <property type="project" value="InterPro"/>
</dbReference>
<dbReference type="CDD" id="cd00609">
    <property type="entry name" value="AAT_like"/>
    <property type="match status" value="1"/>
</dbReference>
<evidence type="ECO:0000256" key="9">
    <source>
        <dbReference type="ARBA" id="ARBA00048531"/>
    </source>
</evidence>
<keyword evidence="5" id="KW-0169">Cobalamin biosynthesis</keyword>
<name>A0A2U8GS91_9RHOO</name>
<comment type="function">
    <text evidence="2">Decarboxylates L-threonine-O-3-phosphate to yield (R)-1-amino-2-propanol O-2-phosphate, the precursor for the linkage between the nucleotide loop and the corrin ring in cobalamin.</text>
</comment>
<reference evidence="11 12" key="1">
    <citation type="submission" date="2017-06" db="EMBL/GenBank/DDBJ databases">
        <title>Azoarcus.</title>
        <authorList>
            <person name="Woo J.-H."/>
            <person name="Kim H.-S."/>
        </authorList>
    </citation>
    <scope>NUCLEOTIDE SEQUENCE [LARGE SCALE GENOMIC DNA]</scope>
    <source>
        <strain evidence="11 12">TSPY31</strain>
    </source>
</reference>
<dbReference type="InterPro" id="IPR005860">
    <property type="entry name" value="CobD"/>
</dbReference>
<dbReference type="InterPro" id="IPR015424">
    <property type="entry name" value="PyrdxlP-dep_Trfase"/>
</dbReference>
<dbReference type="InterPro" id="IPR015421">
    <property type="entry name" value="PyrdxlP-dep_Trfase_major"/>
</dbReference>
<dbReference type="UniPathway" id="UPA00148"/>
<evidence type="ECO:0000256" key="3">
    <source>
        <dbReference type="ARBA" id="ARBA00004953"/>
    </source>
</evidence>
<comment type="catalytic activity">
    <reaction evidence="9">
        <text>O-phospho-L-threonine + H(+) = (R)-1-aminopropan-2-yl phosphate + CO2</text>
        <dbReference type="Rhea" id="RHEA:11492"/>
        <dbReference type="ChEBI" id="CHEBI:15378"/>
        <dbReference type="ChEBI" id="CHEBI:16526"/>
        <dbReference type="ChEBI" id="CHEBI:58563"/>
        <dbReference type="ChEBI" id="CHEBI:58675"/>
        <dbReference type="EC" id="4.1.1.81"/>
    </reaction>
</comment>
<evidence type="ECO:0000256" key="5">
    <source>
        <dbReference type="ARBA" id="ARBA00022573"/>
    </source>
</evidence>
<evidence type="ECO:0000256" key="1">
    <source>
        <dbReference type="ARBA" id="ARBA00001933"/>
    </source>
</evidence>
<protein>
    <recommendedName>
        <fullName evidence="4">threonine-phosphate decarboxylase</fullName>
        <ecNumber evidence="4">4.1.1.81</ecNumber>
    </recommendedName>
    <alternativeName>
        <fullName evidence="8">L-threonine-O-3-phosphate decarboxylase</fullName>
    </alternativeName>
</protein>
<sequence>MLEHGGRLRRAASDYGIPLQDWLDLSTGINPTPWPVPEIPLSAWHRLPEDNDGLEAAAANYYGTDQLLAVAGSQAAIQSLPTLIPGARITIPGPTYAEHPHAWRGTTLQRIDASVGRIDAAIDATDVLVLVNPNNPSGEHYDRAQLLEWHRRLASRGGWLVIDEAFIDTAPSNSLAAEAGRPGLVVLRSIGKFFGLAGARTGFVLGPRALRAALAEHLGPWAVSGPARIVTQAALRDHAWQESARTRLLAQGQRLGALLHAAGFGNARGPALFQWFEHPDADTLRHRLATHGILVRHFDSPASLRFGLPALEADWQRLADALDTPGIKDLSR</sequence>
<evidence type="ECO:0000256" key="8">
    <source>
        <dbReference type="ARBA" id="ARBA00029996"/>
    </source>
</evidence>
<dbReference type="SUPFAM" id="SSF53383">
    <property type="entry name" value="PLP-dependent transferases"/>
    <property type="match status" value="1"/>
</dbReference>
<feature type="domain" description="Aminotransferase class I/classII large" evidence="10">
    <location>
        <begin position="53"/>
        <end position="313"/>
    </location>
</feature>
<evidence type="ECO:0000256" key="6">
    <source>
        <dbReference type="ARBA" id="ARBA00022898"/>
    </source>
</evidence>
<evidence type="ECO:0000259" key="10">
    <source>
        <dbReference type="Pfam" id="PF00155"/>
    </source>
</evidence>
<dbReference type="NCBIfam" id="TIGR01140">
    <property type="entry name" value="L_thr_O3P_dcar"/>
    <property type="match status" value="1"/>
</dbReference>
<dbReference type="Gene3D" id="3.90.1150.10">
    <property type="entry name" value="Aspartate Aminotransferase, domain 1"/>
    <property type="match status" value="1"/>
</dbReference>
<dbReference type="EC" id="4.1.1.81" evidence="4"/>
<dbReference type="InterPro" id="IPR004839">
    <property type="entry name" value="Aminotransferase_I/II_large"/>
</dbReference>
<proteinExistence type="predicted"/>
<dbReference type="Pfam" id="PF00155">
    <property type="entry name" value="Aminotran_1_2"/>
    <property type="match status" value="1"/>
</dbReference>